<dbReference type="SUPFAM" id="SSF51391">
    <property type="entry name" value="Thiamin phosphate synthase"/>
    <property type="match status" value="1"/>
</dbReference>
<evidence type="ECO:0000313" key="5">
    <source>
        <dbReference type="Proteomes" id="UP000218890"/>
    </source>
</evidence>
<dbReference type="GO" id="GO:0009228">
    <property type="term" value="P:thiamine biosynthetic process"/>
    <property type="evidence" value="ECO:0007669"/>
    <property type="project" value="UniProtKB-KW"/>
</dbReference>
<evidence type="ECO:0000256" key="1">
    <source>
        <dbReference type="ARBA" id="ARBA00004948"/>
    </source>
</evidence>
<evidence type="ECO:0000256" key="2">
    <source>
        <dbReference type="ARBA" id="ARBA00022977"/>
    </source>
</evidence>
<evidence type="ECO:0000259" key="3">
    <source>
        <dbReference type="Pfam" id="PF02581"/>
    </source>
</evidence>
<dbReference type="Pfam" id="PF02581">
    <property type="entry name" value="TMP-TENI"/>
    <property type="match status" value="1"/>
</dbReference>
<dbReference type="KEGG" id="hhk:HH1059_17290"/>
<protein>
    <submittedName>
        <fullName evidence="4">7,8-dihydro-8-oxoguanine-triphosphatase mutT</fullName>
    </submittedName>
</protein>
<keyword evidence="5" id="KW-1185">Reference proteome</keyword>
<reference evidence="4" key="1">
    <citation type="submission" date="2016-02" db="EMBL/GenBank/DDBJ databases">
        <title>Halorhodospira halochloris DSM-1059 complete genome, version 2.</title>
        <authorList>
            <person name="Tsukatani Y."/>
        </authorList>
    </citation>
    <scope>NUCLEOTIDE SEQUENCE</scope>
    <source>
        <strain evidence="4">DSM 1059</strain>
    </source>
</reference>
<dbReference type="InterPro" id="IPR036206">
    <property type="entry name" value="ThiamineP_synth_sf"/>
</dbReference>
<dbReference type="EMBL" id="AP017372">
    <property type="protein sequence ID" value="BAU58441.1"/>
    <property type="molecule type" value="Genomic_DNA"/>
</dbReference>
<dbReference type="InterPro" id="IPR022998">
    <property type="entry name" value="ThiamineP_synth_TenI"/>
</dbReference>
<proteinExistence type="predicted"/>
<name>A0A0X8XAG5_HALHR</name>
<sequence length="197" mass="21622">MPASAGKPRQLPDFYLITPTQPDDWQAWLDLIRRSFFDPGVGWLQMRRHDLDDQSFLELATELYALCRENGIPMLVNREPWLAEQIAADGLHLSESRLFEKGIEQRLRPFAWVGASCHGVESLQRAADIGVDFAVLSPVHSTPSHPGRQPIGWQGFAATVAQVDLPVYALGGVAAADLHTAKVHGAQGIAAIRGLLP</sequence>
<feature type="domain" description="Thiamine phosphate synthase/TenI" evidence="3">
    <location>
        <begin position="14"/>
        <end position="194"/>
    </location>
</feature>
<organism evidence="4 5">
    <name type="scientific">Halorhodospira halochloris</name>
    <name type="common">Ectothiorhodospira halochloris</name>
    <dbReference type="NCBI Taxonomy" id="1052"/>
    <lineage>
        <taxon>Bacteria</taxon>
        <taxon>Pseudomonadati</taxon>
        <taxon>Pseudomonadota</taxon>
        <taxon>Gammaproteobacteria</taxon>
        <taxon>Chromatiales</taxon>
        <taxon>Ectothiorhodospiraceae</taxon>
        <taxon>Halorhodospira</taxon>
    </lineage>
</organism>
<evidence type="ECO:0000313" key="4">
    <source>
        <dbReference type="EMBL" id="BAU58441.1"/>
    </source>
</evidence>
<dbReference type="CDD" id="cd00564">
    <property type="entry name" value="TMP_TenI"/>
    <property type="match status" value="1"/>
</dbReference>
<comment type="pathway">
    <text evidence="1">Cofactor biosynthesis; thiamine diphosphate biosynthesis.</text>
</comment>
<dbReference type="PANTHER" id="PTHR20857">
    <property type="entry name" value="THIAMINE-PHOSPHATE PYROPHOSPHORYLASE"/>
    <property type="match status" value="1"/>
</dbReference>
<keyword evidence="2" id="KW-0784">Thiamine biosynthesis</keyword>
<dbReference type="GO" id="GO:0004789">
    <property type="term" value="F:thiamine-phosphate diphosphorylase activity"/>
    <property type="evidence" value="ECO:0007669"/>
    <property type="project" value="TreeGrafter"/>
</dbReference>
<gene>
    <name evidence="4" type="ORF">HH1059_17290</name>
</gene>
<dbReference type="PANTHER" id="PTHR20857:SF23">
    <property type="entry name" value="THIAMINE BIOSYNTHETIC BIFUNCTIONAL ENZYME"/>
    <property type="match status" value="1"/>
</dbReference>
<dbReference type="AlphaFoldDB" id="A0A0X8XAG5"/>
<dbReference type="GO" id="GO:0005737">
    <property type="term" value="C:cytoplasm"/>
    <property type="evidence" value="ECO:0007669"/>
    <property type="project" value="TreeGrafter"/>
</dbReference>
<dbReference type="Gene3D" id="3.20.20.70">
    <property type="entry name" value="Aldolase class I"/>
    <property type="match status" value="1"/>
</dbReference>
<accession>A0A0X8XAG5</accession>
<dbReference type="InterPro" id="IPR013785">
    <property type="entry name" value="Aldolase_TIM"/>
</dbReference>
<dbReference type="Proteomes" id="UP000218890">
    <property type="component" value="Chromosome"/>
</dbReference>